<dbReference type="InterPro" id="IPR001789">
    <property type="entry name" value="Sig_transdc_resp-reg_receiver"/>
</dbReference>
<dbReference type="GO" id="GO:0006355">
    <property type="term" value="P:regulation of DNA-templated transcription"/>
    <property type="evidence" value="ECO:0007669"/>
    <property type="project" value="TreeGrafter"/>
</dbReference>
<evidence type="ECO:0000256" key="6">
    <source>
        <dbReference type="PROSITE-ProRule" id="PRU00169"/>
    </source>
</evidence>
<sequence>MGDEILIVDDDETLRQLLTHRLESAGYTVRVCEDGQAAADLLDTEYEPALAICDVMMPRLDGTRLVRMIRGGELTVRSDLPIVMLTSRGQEEHVLEGFDSGADDYVTKPFRAQELLARVRRYATA</sequence>
<evidence type="ECO:0000256" key="5">
    <source>
        <dbReference type="ARBA" id="ARBA00023163"/>
    </source>
</evidence>
<dbReference type="InterPro" id="IPR011006">
    <property type="entry name" value="CheY-like_superfamily"/>
</dbReference>
<dbReference type="GO" id="GO:0000156">
    <property type="term" value="F:phosphorelay response regulator activity"/>
    <property type="evidence" value="ECO:0007669"/>
    <property type="project" value="TreeGrafter"/>
</dbReference>
<keyword evidence="1 6" id="KW-0597">Phosphoprotein</keyword>
<dbReference type="OrthoDB" id="9652at2157"/>
<dbReference type="Proteomes" id="UP000614221">
    <property type="component" value="Unassembled WGS sequence"/>
</dbReference>
<dbReference type="CDD" id="cd17574">
    <property type="entry name" value="REC_OmpR"/>
    <property type="match status" value="1"/>
</dbReference>
<dbReference type="PANTHER" id="PTHR48111:SF1">
    <property type="entry name" value="TWO-COMPONENT RESPONSE REGULATOR ORR33"/>
    <property type="match status" value="1"/>
</dbReference>
<reference evidence="8" key="1">
    <citation type="journal article" date="2014" name="Int. J. Syst. Evol. Microbiol.">
        <title>Complete genome sequence of Corynebacterium casei LMG S-19264T (=DSM 44701T), isolated from a smear-ripened cheese.</title>
        <authorList>
            <consortium name="US DOE Joint Genome Institute (JGI-PGF)"/>
            <person name="Walter F."/>
            <person name="Albersmeier A."/>
            <person name="Kalinowski J."/>
            <person name="Ruckert C."/>
        </authorList>
    </citation>
    <scope>NUCLEOTIDE SEQUENCE</scope>
    <source>
        <strain evidence="8">JCM 19018</strain>
    </source>
</reference>
<gene>
    <name evidence="8" type="ORF">GCM10009067_25430</name>
</gene>
<keyword evidence="4" id="KW-0238">DNA-binding</keyword>
<accession>A0A830ESI0</accession>
<comment type="caution">
    <text evidence="8">The sequence shown here is derived from an EMBL/GenBank/DDBJ whole genome shotgun (WGS) entry which is preliminary data.</text>
</comment>
<organism evidence="8 9">
    <name type="scientific">Haloarcula sebkhae</name>
    <dbReference type="NCBI Taxonomy" id="932660"/>
    <lineage>
        <taxon>Archaea</taxon>
        <taxon>Methanobacteriati</taxon>
        <taxon>Methanobacteriota</taxon>
        <taxon>Stenosarchaea group</taxon>
        <taxon>Halobacteria</taxon>
        <taxon>Halobacteriales</taxon>
        <taxon>Haloarculaceae</taxon>
        <taxon>Haloarcula</taxon>
    </lineage>
</organism>
<dbReference type="RefSeq" id="WP_188978418.1">
    <property type="nucleotide sequence ID" value="NZ_BMPD01000004.1"/>
</dbReference>
<proteinExistence type="predicted"/>
<dbReference type="GO" id="GO:0000976">
    <property type="term" value="F:transcription cis-regulatory region binding"/>
    <property type="evidence" value="ECO:0007669"/>
    <property type="project" value="TreeGrafter"/>
</dbReference>
<dbReference type="SMART" id="SM00448">
    <property type="entry name" value="REC"/>
    <property type="match status" value="1"/>
</dbReference>
<dbReference type="InterPro" id="IPR039420">
    <property type="entry name" value="WalR-like"/>
</dbReference>
<feature type="modified residue" description="4-aspartylphosphate" evidence="6">
    <location>
        <position position="54"/>
    </location>
</feature>
<dbReference type="EMBL" id="BMPD01000004">
    <property type="protein sequence ID" value="GGK72019.1"/>
    <property type="molecule type" value="Genomic_DNA"/>
</dbReference>
<dbReference type="AlphaFoldDB" id="A0A830ESI0"/>
<dbReference type="GO" id="GO:0032993">
    <property type="term" value="C:protein-DNA complex"/>
    <property type="evidence" value="ECO:0007669"/>
    <property type="project" value="TreeGrafter"/>
</dbReference>
<keyword evidence="3" id="KW-0805">Transcription regulation</keyword>
<feature type="domain" description="Response regulatory" evidence="7">
    <location>
        <begin position="4"/>
        <end position="123"/>
    </location>
</feature>
<dbReference type="SUPFAM" id="SSF52172">
    <property type="entry name" value="CheY-like"/>
    <property type="match status" value="1"/>
</dbReference>
<name>A0A830ESI0_9EURY</name>
<protein>
    <recommendedName>
        <fullName evidence="7">Response regulatory domain-containing protein</fullName>
    </recommendedName>
</protein>
<evidence type="ECO:0000256" key="4">
    <source>
        <dbReference type="ARBA" id="ARBA00023125"/>
    </source>
</evidence>
<evidence type="ECO:0000256" key="3">
    <source>
        <dbReference type="ARBA" id="ARBA00023015"/>
    </source>
</evidence>
<evidence type="ECO:0000259" key="7">
    <source>
        <dbReference type="PROSITE" id="PS50110"/>
    </source>
</evidence>
<dbReference type="GO" id="GO:0005829">
    <property type="term" value="C:cytosol"/>
    <property type="evidence" value="ECO:0007669"/>
    <property type="project" value="TreeGrafter"/>
</dbReference>
<evidence type="ECO:0000313" key="8">
    <source>
        <dbReference type="EMBL" id="GGK72019.1"/>
    </source>
</evidence>
<dbReference type="PANTHER" id="PTHR48111">
    <property type="entry name" value="REGULATOR OF RPOS"/>
    <property type="match status" value="1"/>
</dbReference>
<keyword evidence="2" id="KW-0902">Two-component regulatory system</keyword>
<dbReference type="Gene3D" id="3.40.50.2300">
    <property type="match status" value="1"/>
</dbReference>
<evidence type="ECO:0000313" key="9">
    <source>
        <dbReference type="Proteomes" id="UP000614221"/>
    </source>
</evidence>
<reference evidence="8" key="2">
    <citation type="submission" date="2020-09" db="EMBL/GenBank/DDBJ databases">
        <authorList>
            <person name="Sun Q."/>
            <person name="Ohkuma M."/>
        </authorList>
    </citation>
    <scope>NUCLEOTIDE SEQUENCE</scope>
    <source>
        <strain evidence="8">JCM 19018</strain>
    </source>
</reference>
<evidence type="ECO:0000256" key="1">
    <source>
        <dbReference type="ARBA" id="ARBA00022553"/>
    </source>
</evidence>
<dbReference type="Pfam" id="PF00072">
    <property type="entry name" value="Response_reg"/>
    <property type="match status" value="1"/>
</dbReference>
<keyword evidence="5" id="KW-0804">Transcription</keyword>
<dbReference type="PROSITE" id="PS50110">
    <property type="entry name" value="RESPONSE_REGULATORY"/>
    <property type="match status" value="1"/>
</dbReference>
<evidence type="ECO:0000256" key="2">
    <source>
        <dbReference type="ARBA" id="ARBA00023012"/>
    </source>
</evidence>